<organism evidence="1 2">
    <name type="scientific">Violaceomyces palustris</name>
    <dbReference type="NCBI Taxonomy" id="1673888"/>
    <lineage>
        <taxon>Eukaryota</taxon>
        <taxon>Fungi</taxon>
        <taxon>Dikarya</taxon>
        <taxon>Basidiomycota</taxon>
        <taxon>Ustilaginomycotina</taxon>
        <taxon>Ustilaginomycetes</taxon>
        <taxon>Violaceomycetales</taxon>
        <taxon>Violaceomycetaceae</taxon>
        <taxon>Violaceomyces</taxon>
    </lineage>
</organism>
<dbReference type="Proteomes" id="UP000245626">
    <property type="component" value="Unassembled WGS sequence"/>
</dbReference>
<protein>
    <submittedName>
        <fullName evidence="1">Uncharacterized protein</fullName>
    </submittedName>
</protein>
<keyword evidence="2" id="KW-1185">Reference proteome</keyword>
<evidence type="ECO:0000313" key="1">
    <source>
        <dbReference type="EMBL" id="PWN48454.1"/>
    </source>
</evidence>
<name>A0ACD0NRM9_9BASI</name>
<reference evidence="1 2" key="1">
    <citation type="journal article" date="2018" name="Mol. Biol. Evol.">
        <title>Broad Genomic Sampling Reveals a Smut Pathogenic Ancestry of the Fungal Clade Ustilaginomycotina.</title>
        <authorList>
            <person name="Kijpornyongpan T."/>
            <person name="Mondo S.J."/>
            <person name="Barry K."/>
            <person name="Sandor L."/>
            <person name="Lee J."/>
            <person name="Lipzen A."/>
            <person name="Pangilinan J."/>
            <person name="LaButti K."/>
            <person name="Hainaut M."/>
            <person name="Henrissat B."/>
            <person name="Grigoriev I.V."/>
            <person name="Spatafora J.W."/>
            <person name="Aime M.C."/>
        </authorList>
    </citation>
    <scope>NUCLEOTIDE SEQUENCE [LARGE SCALE GENOMIC DNA]</scope>
    <source>
        <strain evidence="1 2">SA 807</strain>
    </source>
</reference>
<dbReference type="EMBL" id="KZ820200">
    <property type="protein sequence ID" value="PWN48454.1"/>
    <property type="molecule type" value="Genomic_DNA"/>
</dbReference>
<gene>
    <name evidence="1" type="ORF">IE53DRAFT_389346</name>
</gene>
<sequence length="157" mass="17320">MSSEPSPSDLGSRDGHEANLKASLPSRIPLPERLSEQDHRPRPRCIGPHDSVLDGERIAVTGVVLLLLPPTPYLALSSLEPPSWLGRRSKVKKIFRGDSLGKRLFEVCTAGMCVRPARTATVDRFHGDHHEIVQSSKGAEVDRRKSRCVPYPPMARA</sequence>
<evidence type="ECO:0000313" key="2">
    <source>
        <dbReference type="Proteomes" id="UP000245626"/>
    </source>
</evidence>
<proteinExistence type="predicted"/>
<accession>A0ACD0NRM9</accession>